<dbReference type="EMBL" id="JBBCAQ010000033">
    <property type="protein sequence ID" value="KAK7582687.1"/>
    <property type="molecule type" value="Genomic_DNA"/>
</dbReference>
<name>A0AAN9Y1Y1_9HEMI</name>
<dbReference type="Gene3D" id="1.10.20.10">
    <property type="entry name" value="Histone, subunit A"/>
    <property type="match status" value="1"/>
</dbReference>
<dbReference type="InterPro" id="IPR003958">
    <property type="entry name" value="CBFA_NFYB_domain"/>
</dbReference>
<accession>A0AAN9Y1Y1</accession>
<dbReference type="GO" id="GO:0046982">
    <property type="term" value="F:protein heterodimerization activity"/>
    <property type="evidence" value="ECO:0007669"/>
    <property type="project" value="InterPro"/>
</dbReference>
<evidence type="ECO:0000256" key="3">
    <source>
        <dbReference type="SAM" id="MobiDB-lite"/>
    </source>
</evidence>
<comment type="caution">
    <text evidence="5">The sequence shown here is derived from an EMBL/GenBank/DDBJ whole genome shotgun (WGS) entry which is preliminary data.</text>
</comment>
<feature type="region of interest" description="Disordered" evidence="3">
    <location>
        <begin position="87"/>
        <end position="203"/>
    </location>
</feature>
<feature type="domain" description="Transcription factor CBF/NF-Y/archaeal histone" evidence="4">
    <location>
        <begin position="10"/>
        <end position="67"/>
    </location>
</feature>
<dbReference type="GO" id="GO:0001046">
    <property type="term" value="F:core promoter sequence-specific DNA binding"/>
    <property type="evidence" value="ECO:0007669"/>
    <property type="project" value="TreeGrafter"/>
</dbReference>
<dbReference type="Proteomes" id="UP001367676">
    <property type="component" value="Unassembled WGS sequence"/>
</dbReference>
<sequence>MPSRKKKYNARFPAGRIKKIMQMDDDVGKIAHAVPVLFINSLLQQTAAITRERNAKTLSLTHMKHCILKEPRFDFLKDLVKNIDDVSAEDEKKVSRSNSNTSSSQSEAMETSSEVIRRRVKSETHFDESSSMPPNGDNKPLKRRYSSPDRNSDILDPKKFSESQSTSYAAQPPSYANDNGLNELSKSESFSSCDLIIDEDSET</sequence>
<keyword evidence="2" id="KW-0539">Nucleus</keyword>
<evidence type="ECO:0000256" key="2">
    <source>
        <dbReference type="ARBA" id="ARBA00023242"/>
    </source>
</evidence>
<dbReference type="InterPro" id="IPR050568">
    <property type="entry name" value="Transcr_DNA_Rep_Reg"/>
</dbReference>
<keyword evidence="6" id="KW-1185">Reference proteome</keyword>
<dbReference type="PANTHER" id="PTHR10252">
    <property type="entry name" value="HISTONE-LIKE TRANSCRIPTION FACTOR CCAAT-RELATED"/>
    <property type="match status" value="1"/>
</dbReference>
<dbReference type="GO" id="GO:0016251">
    <property type="term" value="F:RNA polymerase II general transcription initiation factor activity"/>
    <property type="evidence" value="ECO:0007669"/>
    <property type="project" value="TreeGrafter"/>
</dbReference>
<dbReference type="CDD" id="cd22906">
    <property type="entry name" value="HFD_DRAP1"/>
    <property type="match status" value="1"/>
</dbReference>
<proteinExistence type="predicted"/>
<evidence type="ECO:0000259" key="4">
    <source>
        <dbReference type="Pfam" id="PF00808"/>
    </source>
</evidence>
<evidence type="ECO:0000313" key="6">
    <source>
        <dbReference type="Proteomes" id="UP001367676"/>
    </source>
</evidence>
<protein>
    <recommendedName>
        <fullName evidence="4">Transcription factor CBF/NF-Y/archaeal histone domain-containing protein</fullName>
    </recommendedName>
</protein>
<dbReference type="SUPFAM" id="SSF47113">
    <property type="entry name" value="Histone-fold"/>
    <property type="match status" value="1"/>
</dbReference>
<comment type="subcellular location">
    <subcellularLocation>
        <location evidence="1">Nucleus</location>
    </subcellularLocation>
</comment>
<reference evidence="5 6" key="1">
    <citation type="submission" date="2024-03" db="EMBL/GenBank/DDBJ databases">
        <title>Adaptation during the transition from Ophiocordyceps entomopathogen to insect associate is accompanied by gene loss and intensified selection.</title>
        <authorList>
            <person name="Ward C.M."/>
            <person name="Onetto C.A."/>
            <person name="Borneman A.R."/>
        </authorList>
    </citation>
    <scope>NUCLEOTIDE SEQUENCE [LARGE SCALE GENOMIC DNA]</scope>
    <source>
        <strain evidence="5">AWRI1</strain>
        <tissue evidence="5">Single Adult Female</tissue>
    </source>
</reference>
<organism evidence="5 6">
    <name type="scientific">Parthenolecanium corni</name>
    <dbReference type="NCBI Taxonomy" id="536013"/>
    <lineage>
        <taxon>Eukaryota</taxon>
        <taxon>Metazoa</taxon>
        <taxon>Ecdysozoa</taxon>
        <taxon>Arthropoda</taxon>
        <taxon>Hexapoda</taxon>
        <taxon>Insecta</taxon>
        <taxon>Pterygota</taxon>
        <taxon>Neoptera</taxon>
        <taxon>Paraneoptera</taxon>
        <taxon>Hemiptera</taxon>
        <taxon>Sternorrhyncha</taxon>
        <taxon>Coccoidea</taxon>
        <taxon>Coccidae</taxon>
        <taxon>Parthenolecanium</taxon>
    </lineage>
</organism>
<evidence type="ECO:0000256" key="1">
    <source>
        <dbReference type="ARBA" id="ARBA00004123"/>
    </source>
</evidence>
<evidence type="ECO:0000313" key="5">
    <source>
        <dbReference type="EMBL" id="KAK7582687.1"/>
    </source>
</evidence>
<dbReference type="AlphaFoldDB" id="A0AAN9Y1Y1"/>
<feature type="compositionally biased region" description="Polar residues" evidence="3">
    <location>
        <begin position="162"/>
        <end position="192"/>
    </location>
</feature>
<feature type="compositionally biased region" description="Basic and acidic residues" evidence="3">
    <location>
        <begin position="146"/>
        <end position="161"/>
    </location>
</feature>
<feature type="compositionally biased region" description="Low complexity" evidence="3">
    <location>
        <begin position="96"/>
        <end position="114"/>
    </location>
</feature>
<dbReference type="GO" id="GO:0017054">
    <property type="term" value="C:negative cofactor 2 complex"/>
    <property type="evidence" value="ECO:0007669"/>
    <property type="project" value="TreeGrafter"/>
</dbReference>
<feature type="compositionally biased region" description="Basic and acidic residues" evidence="3">
    <location>
        <begin position="115"/>
        <end position="128"/>
    </location>
</feature>
<dbReference type="Pfam" id="PF00808">
    <property type="entry name" value="CBFD_NFYB_HMF"/>
    <property type="match status" value="1"/>
</dbReference>
<dbReference type="InterPro" id="IPR009072">
    <property type="entry name" value="Histone-fold"/>
</dbReference>
<gene>
    <name evidence="5" type="ORF">V9T40_014132</name>
</gene>
<dbReference type="PANTHER" id="PTHR10252:SF5">
    <property type="entry name" value="DR1-ASSOCIATED COREPRESSOR"/>
    <property type="match status" value="1"/>
</dbReference>